<sequence length="273" mass="31216">MADFPDELLDGICSFMDRKEICTTIHISSSIRRAASAHLLFRLGISQSDVQAGTVKLALSDSFHLILFVAHICPIQRLVCFRGLCLNREAENSWITEEEEEQRDSLFTARLARFKGFHKPPHSTSLFLWIAQYRRLTWRSFDLERVIANLIMLLVNYSFGLVFTWVYRLLTGHEWSVEARLTEDLGVLSSWDTMRIQMLTEKHTLVTVRSPTDHTLAMGDLRIQGRAAYSVHSALAAKFDWGPSLKHFKPRQGAISHLPTSSPFYTDTRGFPS</sequence>
<reference evidence="1" key="1">
    <citation type="submission" date="2023-03" db="EMBL/GenBank/DDBJ databases">
        <title>Massive genome expansion in bonnet fungi (Mycena s.s.) driven by repeated elements and novel gene families across ecological guilds.</title>
        <authorList>
            <consortium name="Lawrence Berkeley National Laboratory"/>
            <person name="Harder C.B."/>
            <person name="Miyauchi S."/>
            <person name="Viragh M."/>
            <person name="Kuo A."/>
            <person name="Thoen E."/>
            <person name="Andreopoulos B."/>
            <person name="Lu D."/>
            <person name="Skrede I."/>
            <person name="Drula E."/>
            <person name="Henrissat B."/>
            <person name="Morin E."/>
            <person name="Kohler A."/>
            <person name="Barry K."/>
            <person name="LaButti K."/>
            <person name="Morin E."/>
            <person name="Salamov A."/>
            <person name="Lipzen A."/>
            <person name="Mereny Z."/>
            <person name="Hegedus B."/>
            <person name="Baldrian P."/>
            <person name="Stursova M."/>
            <person name="Weitz H."/>
            <person name="Taylor A."/>
            <person name="Grigoriev I.V."/>
            <person name="Nagy L.G."/>
            <person name="Martin F."/>
            <person name="Kauserud H."/>
        </authorList>
    </citation>
    <scope>NUCLEOTIDE SEQUENCE</scope>
    <source>
        <strain evidence="1">9284</strain>
    </source>
</reference>
<dbReference type="AlphaFoldDB" id="A0AAD7FQJ0"/>
<dbReference type="Proteomes" id="UP001221142">
    <property type="component" value="Unassembled WGS sequence"/>
</dbReference>
<organism evidence="1 2">
    <name type="scientific">Roridomyces roridus</name>
    <dbReference type="NCBI Taxonomy" id="1738132"/>
    <lineage>
        <taxon>Eukaryota</taxon>
        <taxon>Fungi</taxon>
        <taxon>Dikarya</taxon>
        <taxon>Basidiomycota</taxon>
        <taxon>Agaricomycotina</taxon>
        <taxon>Agaricomycetes</taxon>
        <taxon>Agaricomycetidae</taxon>
        <taxon>Agaricales</taxon>
        <taxon>Marasmiineae</taxon>
        <taxon>Mycenaceae</taxon>
        <taxon>Roridomyces</taxon>
    </lineage>
</organism>
<name>A0AAD7FQJ0_9AGAR</name>
<evidence type="ECO:0000313" key="1">
    <source>
        <dbReference type="EMBL" id="KAJ7633218.1"/>
    </source>
</evidence>
<protein>
    <recommendedName>
        <fullName evidence="3">F-box domain-containing protein</fullName>
    </recommendedName>
</protein>
<comment type="caution">
    <text evidence="1">The sequence shown here is derived from an EMBL/GenBank/DDBJ whole genome shotgun (WGS) entry which is preliminary data.</text>
</comment>
<proteinExistence type="predicted"/>
<accession>A0AAD7FQJ0</accession>
<keyword evidence="2" id="KW-1185">Reference proteome</keyword>
<evidence type="ECO:0008006" key="3">
    <source>
        <dbReference type="Google" id="ProtNLM"/>
    </source>
</evidence>
<dbReference type="EMBL" id="JARKIF010000008">
    <property type="protein sequence ID" value="KAJ7633218.1"/>
    <property type="molecule type" value="Genomic_DNA"/>
</dbReference>
<gene>
    <name evidence="1" type="ORF">FB45DRAFT_1148836</name>
</gene>
<evidence type="ECO:0000313" key="2">
    <source>
        <dbReference type="Proteomes" id="UP001221142"/>
    </source>
</evidence>